<dbReference type="InterPro" id="IPR036259">
    <property type="entry name" value="MFS_trans_sf"/>
</dbReference>
<dbReference type="AlphaFoldDB" id="A0A2C9LVE5"/>
<dbReference type="PANTHER" id="PTHR11662:SF399">
    <property type="entry name" value="FI19708P1-RELATED"/>
    <property type="match status" value="1"/>
</dbReference>
<reference evidence="6" key="1">
    <citation type="submission" date="2020-05" db="UniProtKB">
        <authorList>
            <consortium name="EnsemblMetazoa"/>
        </authorList>
    </citation>
    <scope>IDENTIFICATION</scope>
    <source>
        <strain evidence="6">BB02</strain>
    </source>
</reference>
<evidence type="ECO:0000313" key="7">
    <source>
        <dbReference type="Proteomes" id="UP000076420"/>
    </source>
</evidence>
<gene>
    <name evidence="6" type="primary">106062816</name>
</gene>
<keyword evidence="4 5" id="KW-0472">Membrane</keyword>
<comment type="subcellular location">
    <subcellularLocation>
        <location evidence="1">Membrane</location>
        <topology evidence="1">Multi-pass membrane protein</topology>
    </subcellularLocation>
</comment>
<evidence type="ECO:0000256" key="1">
    <source>
        <dbReference type="ARBA" id="ARBA00004141"/>
    </source>
</evidence>
<name>A0A2C9LVE5_BIOGL</name>
<feature type="transmembrane region" description="Helical" evidence="5">
    <location>
        <begin position="47"/>
        <end position="70"/>
    </location>
</feature>
<evidence type="ECO:0008006" key="8">
    <source>
        <dbReference type="Google" id="ProtNLM"/>
    </source>
</evidence>
<evidence type="ECO:0000256" key="2">
    <source>
        <dbReference type="ARBA" id="ARBA00022692"/>
    </source>
</evidence>
<dbReference type="EnsemblMetazoa" id="BGLB035409-RB">
    <property type="protein sequence ID" value="BGLB035409-PB"/>
    <property type="gene ID" value="BGLB035409"/>
</dbReference>
<dbReference type="VEuPathDB" id="VectorBase:BGLB035409"/>
<dbReference type="PANTHER" id="PTHR11662">
    <property type="entry name" value="SOLUTE CARRIER FAMILY 17"/>
    <property type="match status" value="1"/>
</dbReference>
<dbReference type="Proteomes" id="UP000076420">
    <property type="component" value="Unassembled WGS sequence"/>
</dbReference>
<dbReference type="InterPro" id="IPR050382">
    <property type="entry name" value="MFS_Na/Anion_cotransporter"/>
</dbReference>
<evidence type="ECO:0000313" key="6">
    <source>
        <dbReference type="EnsemblMetazoa" id="BGLB035409-PB"/>
    </source>
</evidence>
<proteinExistence type="predicted"/>
<dbReference type="SUPFAM" id="SSF103473">
    <property type="entry name" value="MFS general substrate transporter"/>
    <property type="match status" value="1"/>
</dbReference>
<dbReference type="VEuPathDB" id="VectorBase:BGLAX_043962"/>
<dbReference type="GO" id="GO:0022857">
    <property type="term" value="F:transmembrane transporter activity"/>
    <property type="evidence" value="ECO:0007669"/>
    <property type="project" value="TreeGrafter"/>
</dbReference>
<dbReference type="GO" id="GO:0006820">
    <property type="term" value="P:monoatomic anion transport"/>
    <property type="evidence" value="ECO:0007669"/>
    <property type="project" value="TreeGrafter"/>
</dbReference>
<organism evidence="6 7">
    <name type="scientific">Biomphalaria glabrata</name>
    <name type="common">Bloodfluke planorb</name>
    <name type="synonym">Freshwater snail</name>
    <dbReference type="NCBI Taxonomy" id="6526"/>
    <lineage>
        <taxon>Eukaryota</taxon>
        <taxon>Metazoa</taxon>
        <taxon>Spiralia</taxon>
        <taxon>Lophotrochozoa</taxon>
        <taxon>Mollusca</taxon>
        <taxon>Gastropoda</taxon>
        <taxon>Heterobranchia</taxon>
        <taxon>Euthyneura</taxon>
        <taxon>Panpulmonata</taxon>
        <taxon>Hygrophila</taxon>
        <taxon>Lymnaeoidea</taxon>
        <taxon>Planorbidae</taxon>
        <taxon>Biomphalaria</taxon>
    </lineage>
</organism>
<accession>A0A2C9LVE5</accession>
<evidence type="ECO:0000256" key="4">
    <source>
        <dbReference type="ARBA" id="ARBA00023136"/>
    </source>
</evidence>
<evidence type="ECO:0000256" key="5">
    <source>
        <dbReference type="SAM" id="Phobius"/>
    </source>
</evidence>
<sequence length="93" mass="9810">MACVGQVTCEYRHLAVVLICITSACTSFSKAGFMVNSLDLAPRYAGILFGIHNTFATVAGMITPVIAGVLTPSVREQQKNGAMCSTFVLPALL</sequence>
<keyword evidence="2 5" id="KW-0812">Transmembrane</keyword>
<keyword evidence="3 5" id="KW-1133">Transmembrane helix</keyword>
<dbReference type="GO" id="GO:0016324">
    <property type="term" value="C:apical plasma membrane"/>
    <property type="evidence" value="ECO:0007669"/>
    <property type="project" value="TreeGrafter"/>
</dbReference>
<feature type="transmembrane region" description="Helical" evidence="5">
    <location>
        <begin position="14"/>
        <end position="35"/>
    </location>
</feature>
<evidence type="ECO:0000256" key="3">
    <source>
        <dbReference type="ARBA" id="ARBA00022989"/>
    </source>
</evidence>
<protein>
    <recommendedName>
        <fullName evidence="8">Major facilitator superfamily (MFS) profile domain-containing protein</fullName>
    </recommendedName>
</protein>